<evidence type="ECO:0000256" key="13">
    <source>
        <dbReference type="ARBA" id="ARBA00055002"/>
    </source>
</evidence>
<feature type="domain" description="tRNA ligase kinase" evidence="19">
    <location>
        <begin position="391"/>
        <end position="558"/>
    </location>
</feature>
<evidence type="ECO:0000256" key="6">
    <source>
        <dbReference type="ARBA" id="ARBA00022741"/>
    </source>
</evidence>
<keyword evidence="11" id="KW-0511">Multifunctional enzyme</keyword>
<dbReference type="GO" id="GO:0004113">
    <property type="term" value="F:2',3'-cyclic-nucleotide 3'-phosphodiesterase activity"/>
    <property type="evidence" value="ECO:0007669"/>
    <property type="project" value="EnsemblFungi"/>
</dbReference>
<evidence type="ECO:0000256" key="10">
    <source>
        <dbReference type="ARBA" id="ARBA00022840"/>
    </source>
</evidence>
<accession>A0A1E3P467</accession>
<dbReference type="GO" id="GO:0004519">
    <property type="term" value="F:endonuclease activity"/>
    <property type="evidence" value="ECO:0007669"/>
    <property type="project" value="UniProtKB-KW"/>
</dbReference>
<evidence type="ECO:0000259" key="20">
    <source>
        <dbReference type="Pfam" id="PF09511"/>
    </source>
</evidence>
<evidence type="ECO:0000259" key="19">
    <source>
        <dbReference type="Pfam" id="PF08303"/>
    </source>
</evidence>
<dbReference type="GO" id="GO:0005524">
    <property type="term" value="F:ATP binding"/>
    <property type="evidence" value="ECO:0007669"/>
    <property type="project" value="UniProtKB-UniRule"/>
</dbReference>
<dbReference type="OrthoDB" id="276239at2759"/>
<evidence type="ECO:0000256" key="17">
    <source>
        <dbReference type="PIRSR" id="PIRSR019634-50"/>
    </source>
</evidence>
<evidence type="ECO:0000256" key="16">
    <source>
        <dbReference type="PIRNR" id="PIRNR019634"/>
    </source>
</evidence>
<dbReference type="STRING" id="683960.A0A1E3P467"/>
<keyword evidence="6" id="KW-0547">Nucleotide-binding</keyword>
<dbReference type="GO" id="GO:0051730">
    <property type="term" value="F:GTP-dependent polyribonucleotide 5'-hydroxyl-kinase activity"/>
    <property type="evidence" value="ECO:0007669"/>
    <property type="project" value="EnsemblFungi"/>
</dbReference>
<evidence type="ECO:0000256" key="3">
    <source>
        <dbReference type="ARBA" id="ARBA00022679"/>
    </source>
</evidence>
<gene>
    <name evidence="21" type="ORF">WICANDRAFT_31162</name>
</gene>
<evidence type="ECO:0000256" key="4">
    <source>
        <dbReference type="ARBA" id="ARBA00022694"/>
    </source>
</evidence>
<keyword evidence="9" id="KW-0378">Hydrolase</keyword>
<dbReference type="GO" id="GO:0036498">
    <property type="term" value="P:IRE1-mediated unfolded protein response"/>
    <property type="evidence" value="ECO:0007669"/>
    <property type="project" value="EnsemblFungi"/>
</dbReference>
<dbReference type="GO" id="GO:0005737">
    <property type="term" value="C:cytoplasm"/>
    <property type="evidence" value="ECO:0007669"/>
    <property type="project" value="EnsemblFungi"/>
</dbReference>
<evidence type="ECO:0000256" key="7">
    <source>
        <dbReference type="ARBA" id="ARBA00022759"/>
    </source>
</evidence>
<dbReference type="InterPro" id="IPR027417">
    <property type="entry name" value="P-loop_NTPase"/>
</dbReference>
<evidence type="ECO:0000256" key="12">
    <source>
        <dbReference type="ARBA" id="ARBA00034038"/>
    </source>
</evidence>
<evidence type="ECO:0000259" key="18">
    <source>
        <dbReference type="Pfam" id="PF08302"/>
    </source>
</evidence>
<protein>
    <recommendedName>
        <fullName evidence="15 16">tRNA ligase</fullName>
        <ecNumber evidence="1 16">6.5.1.3</ecNumber>
    </recommendedName>
</protein>
<comment type="function">
    <text evidence="13">One of the two proteins required for the splicing of precursor tRNA molecules containing introns. The ligation activity requires three enzymatic activities: phosphorylation of the 5' terminus of the 3' half-tRNA in the presence of ATP, opening of the 2'3'-cyclic phosphodiester bond of the 5' half-tRNA leaving a 2'-phosphomonoester and ligation of the two tRNA halves in an ATP-dependent reaction.</text>
</comment>
<dbReference type="InterPro" id="IPR019039">
    <property type="entry name" value="T4-Rnl1-like_N"/>
</dbReference>
<organism evidence="21 22">
    <name type="scientific">Wickerhamomyces anomalus (strain ATCC 58044 / CBS 1984 / NCYC 433 / NRRL Y-366-8)</name>
    <name type="common">Yeast</name>
    <name type="synonym">Hansenula anomala</name>
    <dbReference type="NCBI Taxonomy" id="683960"/>
    <lineage>
        <taxon>Eukaryota</taxon>
        <taxon>Fungi</taxon>
        <taxon>Dikarya</taxon>
        <taxon>Ascomycota</taxon>
        <taxon>Saccharomycotina</taxon>
        <taxon>Saccharomycetes</taxon>
        <taxon>Phaffomycetales</taxon>
        <taxon>Wickerhamomycetaceae</taxon>
        <taxon>Wickerhamomyces</taxon>
    </lineage>
</organism>
<comment type="catalytic activity">
    <reaction evidence="12 16">
        <text>ATP + (ribonucleotide)n-3'-hydroxyl + 5'-phospho-(ribonucleotide)m = (ribonucleotide)n+m + AMP + diphosphate.</text>
        <dbReference type="EC" id="6.5.1.3"/>
    </reaction>
</comment>
<dbReference type="Pfam" id="PF08302">
    <property type="entry name" value="tRNA_lig_CPD"/>
    <property type="match status" value="1"/>
</dbReference>
<keyword evidence="22" id="KW-1185">Reference proteome</keyword>
<dbReference type="Gene3D" id="3.40.50.300">
    <property type="entry name" value="P-loop containing nucleotide triphosphate hydrolases"/>
    <property type="match status" value="1"/>
</dbReference>
<dbReference type="InterPro" id="IPR015966">
    <property type="entry name" value="tRNA_lig_kin_fungi"/>
</dbReference>
<dbReference type="Pfam" id="PF08303">
    <property type="entry name" value="tRNA_lig_kinase"/>
    <property type="match status" value="1"/>
</dbReference>
<evidence type="ECO:0000313" key="21">
    <source>
        <dbReference type="EMBL" id="ODQ59994.1"/>
    </source>
</evidence>
<keyword evidence="7" id="KW-0255">Endonuclease</keyword>
<dbReference type="RefSeq" id="XP_019039201.1">
    <property type="nucleotide sequence ID" value="XM_019181803.1"/>
</dbReference>
<evidence type="ECO:0000256" key="8">
    <source>
        <dbReference type="ARBA" id="ARBA00022777"/>
    </source>
</evidence>
<comment type="similarity">
    <text evidence="14 16">Belongs to the TRL1 family.</text>
</comment>
<dbReference type="GO" id="GO:2000622">
    <property type="term" value="P:regulation of nuclear-transcribed mRNA catabolic process, nonsense-mediated decay"/>
    <property type="evidence" value="ECO:0007669"/>
    <property type="project" value="EnsemblFungi"/>
</dbReference>
<dbReference type="PIRSF" id="PIRSF019634">
    <property type="entry name" value="tRNA_lig_yeast"/>
    <property type="match status" value="1"/>
</dbReference>
<proteinExistence type="inferred from homology"/>
<dbReference type="Proteomes" id="UP000094112">
    <property type="component" value="Unassembled WGS sequence"/>
</dbReference>
<dbReference type="GO" id="GO:0005637">
    <property type="term" value="C:nuclear inner membrane"/>
    <property type="evidence" value="ECO:0007669"/>
    <property type="project" value="EnsemblFungi"/>
</dbReference>
<feature type="active site" description="N6-AMP-lysine intermediate" evidence="17">
    <location>
        <position position="111"/>
    </location>
</feature>
<dbReference type="PANTHER" id="PTHR32004">
    <property type="entry name" value="TRNA LIGASE"/>
    <property type="match status" value="1"/>
</dbReference>
<evidence type="ECO:0000256" key="9">
    <source>
        <dbReference type="ARBA" id="ARBA00022801"/>
    </source>
</evidence>
<evidence type="ECO:0000256" key="15">
    <source>
        <dbReference type="ARBA" id="ARBA00073988"/>
    </source>
</evidence>
<evidence type="ECO:0000256" key="2">
    <source>
        <dbReference type="ARBA" id="ARBA00022598"/>
    </source>
</evidence>
<dbReference type="GO" id="GO:0070966">
    <property type="term" value="P:nuclear-transcribed mRNA catabolic process, no-go decay"/>
    <property type="evidence" value="ECO:0007669"/>
    <property type="project" value="EnsemblFungi"/>
</dbReference>
<keyword evidence="8" id="KW-0418">Kinase</keyword>
<dbReference type="SUPFAM" id="SSF52540">
    <property type="entry name" value="P-loop containing nucleoside triphosphate hydrolases"/>
    <property type="match status" value="1"/>
</dbReference>
<name>A0A1E3P467_WICAA</name>
<dbReference type="PANTHER" id="PTHR32004:SF1">
    <property type="entry name" value="TRNA LIGASE"/>
    <property type="match status" value="1"/>
</dbReference>
<dbReference type="GO" id="GO:0003972">
    <property type="term" value="F:RNA ligase (ATP) activity"/>
    <property type="evidence" value="ECO:0007669"/>
    <property type="project" value="UniProtKB-UniRule"/>
</dbReference>
<keyword evidence="10" id="KW-0067">ATP-binding</keyword>
<evidence type="ECO:0000256" key="11">
    <source>
        <dbReference type="ARBA" id="ARBA00023268"/>
    </source>
</evidence>
<dbReference type="GO" id="GO:0006388">
    <property type="term" value="P:tRNA splicing, via endonucleolytic cleavage and ligation"/>
    <property type="evidence" value="ECO:0007669"/>
    <property type="project" value="UniProtKB-UniRule"/>
</dbReference>
<evidence type="ECO:0000313" key="22">
    <source>
        <dbReference type="Proteomes" id="UP000094112"/>
    </source>
</evidence>
<dbReference type="GO" id="GO:0032056">
    <property type="term" value="P:positive regulation of translation in response to stress"/>
    <property type="evidence" value="ECO:0007669"/>
    <property type="project" value="EnsemblFungi"/>
</dbReference>
<dbReference type="Pfam" id="PF09511">
    <property type="entry name" value="RNA_lig_T4_1"/>
    <property type="match status" value="1"/>
</dbReference>
<evidence type="ECO:0000256" key="1">
    <source>
        <dbReference type="ARBA" id="ARBA00012724"/>
    </source>
</evidence>
<keyword evidence="4 16" id="KW-0819">tRNA processing</keyword>
<keyword evidence="3" id="KW-0808">Transferase</keyword>
<feature type="domain" description="T4 RNA ligase 1-like N-terminal" evidence="20">
    <location>
        <begin position="63"/>
        <end position="289"/>
    </location>
</feature>
<dbReference type="GeneID" id="30199049"/>
<dbReference type="InterPro" id="IPR012387">
    <property type="entry name" value="Trl1_fun"/>
</dbReference>
<evidence type="ECO:0000256" key="5">
    <source>
        <dbReference type="ARBA" id="ARBA00022722"/>
    </source>
</evidence>
<keyword evidence="2 16" id="KW-0436">Ligase</keyword>
<dbReference type="FunFam" id="3.40.50.300:FF:001934">
    <property type="entry name" value="tRNA ligase"/>
    <property type="match status" value="1"/>
</dbReference>
<dbReference type="EMBL" id="KV454210">
    <property type="protein sequence ID" value="ODQ59994.1"/>
    <property type="molecule type" value="Genomic_DNA"/>
</dbReference>
<evidence type="ECO:0000256" key="14">
    <source>
        <dbReference type="ARBA" id="ARBA00061627"/>
    </source>
</evidence>
<dbReference type="AlphaFoldDB" id="A0A1E3P467"/>
<sequence>MSLQNDPNCVQELIEKLEEATTFKKRGKATKRVLDILDSEQKLISWKFNEWDYAKDKIKLPSNARGLFTLLDEPKIAVRGYDKFFNINEVYSTRWEWLEQNTTGPYIVTAKENGCIILISGLEDGTIVVCSKHSTGNREDTTKNHAIAGQLFLEEQLKQLNLTTKDLALKLYELNLTAVAEFCDDGFEEHIIEYKGRDAGLYLHGLNLNKPIFETYSIEKVENFADSWGFKKIDYFIEKNIGDLKLKLDDYSKSGSYNGKEIEGFVIRCKKAEDSSDYFFKFKFEEPYLMYRQWREVTKEYITHKQRSSIKFTKHKFITNKYLDFVIPLLEEEPTVAKDYISGFGIISLRNRFLQHYGKSGPEILNQELLEELEVLNSLDALKIDEKTKFVIIPVATIGCGKTTTAQTLVNLFKNSWGIISNDDIPNGKSAKVVFVKKALEILSTKKVVVLDRNNHQYRERQQIFDDFAAFRDDYFPHDTNVQFICLNFIPEDSNDKELWDTTVQRVFERGDNHQSIKASSESAKVKGIMSGFIKRFQPVITEKEPDSKFHQVIDLNPSGQNSSLTNAEKVLSELNQKYPILVTKVPSVEEVQIAFTSALEYKPNYNKVMKKFGRQSNSQNHEKTKSKEKQRKPVFFSIDIPQRQRIISGIDELIQKKAPFLNIENSSWCYLKENNRIQGEFHITLVHVNQGKRGNEHDRNVWANYLTMYESLGSKFESEVFADISLKKLIWNKKIVTILVNVLQIYHKDKILSGLGVANKHPHITVGLVSNEVKPVYSNTLAEEASFETGEGLFDNNLNVLHWEDEFVLKKLPLKVKF</sequence>
<reference evidence="21 22" key="1">
    <citation type="journal article" date="2016" name="Proc. Natl. Acad. Sci. U.S.A.">
        <title>Comparative genomics of biotechnologically important yeasts.</title>
        <authorList>
            <person name="Riley R."/>
            <person name="Haridas S."/>
            <person name="Wolfe K.H."/>
            <person name="Lopes M.R."/>
            <person name="Hittinger C.T."/>
            <person name="Goeker M."/>
            <person name="Salamov A.A."/>
            <person name="Wisecaver J.H."/>
            <person name="Long T.M."/>
            <person name="Calvey C.H."/>
            <person name="Aerts A.L."/>
            <person name="Barry K.W."/>
            <person name="Choi C."/>
            <person name="Clum A."/>
            <person name="Coughlan A.Y."/>
            <person name="Deshpande S."/>
            <person name="Douglass A.P."/>
            <person name="Hanson S.J."/>
            <person name="Klenk H.-P."/>
            <person name="LaButti K.M."/>
            <person name="Lapidus A."/>
            <person name="Lindquist E.A."/>
            <person name="Lipzen A.M."/>
            <person name="Meier-Kolthoff J.P."/>
            <person name="Ohm R.A."/>
            <person name="Otillar R.P."/>
            <person name="Pangilinan J.L."/>
            <person name="Peng Y."/>
            <person name="Rokas A."/>
            <person name="Rosa C.A."/>
            <person name="Scheuner C."/>
            <person name="Sibirny A.A."/>
            <person name="Slot J.C."/>
            <person name="Stielow J.B."/>
            <person name="Sun H."/>
            <person name="Kurtzman C.P."/>
            <person name="Blackwell M."/>
            <person name="Grigoriev I.V."/>
            <person name="Jeffries T.W."/>
        </authorList>
    </citation>
    <scope>NUCLEOTIDE SEQUENCE [LARGE SCALE GENOMIC DNA]</scope>
    <source>
        <strain evidence="22">ATCC 58044 / CBS 1984 / NCYC 433 / NRRL Y-366-8</strain>
    </source>
</reference>
<feature type="domain" description="tRNA ligase phosphodiesterase" evidence="18">
    <location>
        <begin position="563"/>
        <end position="810"/>
    </location>
</feature>
<dbReference type="InterPro" id="IPR015965">
    <property type="entry name" value="tRNA_lig_PDEase"/>
</dbReference>
<dbReference type="EC" id="6.5.1.3" evidence="1 16"/>
<keyword evidence="5" id="KW-0540">Nuclease</keyword>